<evidence type="ECO:0000259" key="4">
    <source>
        <dbReference type="PROSITE" id="PS51387"/>
    </source>
</evidence>
<dbReference type="InterPro" id="IPR036318">
    <property type="entry name" value="FAD-bd_PCMH-like_sf"/>
</dbReference>
<evidence type="ECO:0000313" key="6">
    <source>
        <dbReference type="Proteomes" id="UP001204798"/>
    </source>
</evidence>
<dbReference type="InterPro" id="IPR016167">
    <property type="entry name" value="FAD-bd_PCMH_sub1"/>
</dbReference>
<evidence type="ECO:0000256" key="1">
    <source>
        <dbReference type="ARBA" id="ARBA00022630"/>
    </source>
</evidence>
<dbReference type="InterPro" id="IPR016166">
    <property type="entry name" value="FAD-bd_PCMH"/>
</dbReference>
<dbReference type="GO" id="GO:0043885">
    <property type="term" value="F:anaerobic carbon-monoxide dehydrogenase activity"/>
    <property type="evidence" value="ECO:0007669"/>
    <property type="project" value="UniProtKB-EC"/>
</dbReference>
<dbReference type="SMART" id="SM01092">
    <property type="entry name" value="CO_deh_flav_C"/>
    <property type="match status" value="1"/>
</dbReference>
<accession>A0ABT2EMP8</accession>
<evidence type="ECO:0000313" key="5">
    <source>
        <dbReference type="EMBL" id="MCS3919238.1"/>
    </source>
</evidence>
<keyword evidence="6" id="KW-1185">Reference proteome</keyword>
<keyword evidence="1" id="KW-0285">Flavoprotein</keyword>
<dbReference type="Gene3D" id="3.30.390.50">
    <property type="entry name" value="CO dehydrogenase flavoprotein, C-terminal domain"/>
    <property type="match status" value="1"/>
</dbReference>
<comment type="caution">
    <text evidence="5">The sequence shown here is derived from an EMBL/GenBank/DDBJ whole genome shotgun (WGS) entry which is preliminary data.</text>
</comment>
<dbReference type="PANTHER" id="PTHR42659:SF2">
    <property type="entry name" value="XANTHINE DEHYDROGENASE SUBUNIT C-RELATED"/>
    <property type="match status" value="1"/>
</dbReference>
<dbReference type="Gene3D" id="3.30.43.10">
    <property type="entry name" value="Uridine Diphospho-n-acetylenolpyruvylglucosamine Reductase, domain 2"/>
    <property type="match status" value="1"/>
</dbReference>
<dbReference type="SUPFAM" id="SSF56176">
    <property type="entry name" value="FAD-binding/transporter-associated domain-like"/>
    <property type="match status" value="1"/>
</dbReference>
<name>A0ABT2EMP8_9BACT</name>
<dbReference type="EMBL" id="JANUCP010000002">
    <property type="protein sequence ID" value="MCS3919238.1"/>
    <property type="molecule type" value="Genomic_DNA"/>
</dbReference>
<proteinExistence type="predicted"/>
<dbReference type="RefSeq" id="WP_259095448.1">
    <property type="nucleotide sequence ID" value="NZ_CP130454.1"/>
</dbReference>
<keyword evidence="3 5" id="KW-0560">Oxidoreductase</keyword>
<dbReference type="Gene3D" id="3.30.465.10">
    <property type="match status" value="1"/>
</dbReference>
<dbReference type="Pfam" id="PF00941">
    <property type="entry name" value="FAD_binding_5"/>
    <property type="match status" value="1"/>
</dbReference>
<dbReference type="PANTHER" id="PTHR42659">
    <property type="entry name" value="XANTHINE DEHYDROGENASE SUBUNIT C-RELATED"/>
    <property type="match status" value="1"/>
</dbReference>
<reference evidence="5 6" key="1">
    <citation type="submission" date="2022-08" db="EMBL/GenBank/DDBJ databases">
        <title>Bacterial and archaeal communities from various locations to study Microbial Dark Matter (Phase II).</title>
        <authorList>
            <person name="Stepanauskas R."/>
        </authorList>
    </citation>
    <scope>NUCLEOTIDE SEQUENCE [LARGE SCALE GENOMIC DNA]</scope>
    <source>
        <strain evidence="5 6">PD1</strain>
    </source>
</reference>
<sequence length="289" mass="31061">MFPAPFEYHAPTTLQEALRLLAQHGDNAKVLAGGQSLVPMMKMRLSTPAVVIDLNRITDLSYIREEGEVIAIGAMTRHYEVETSELLKRRCPLLSECAAHIGDVQVRNRGTIGGSLAHADPAADYPAAILACDAEIKVVNTNGAERVIKATDFFVDFFTTALQPNELITEVRVPAFAPKTGSAYLKMEQLASGYALCGVAVKVTMDGGAIQDVRVGITGVAPKAYRAFAVEDALKGKTPDPSTIEQASQHAADGITPLEDIHADATYRAHLARVLTKRALLKAIERAQA</sequence>
<dbReference type="InterPro" id="IPR016169">
    <property type="entry name" value="FAD-bd_PCMH_sub2"/>
</dbReference>
<dbReference type="SUPFAM" id="SSF55447">
    <property type="entry name" value="CO dehydrogenase flavoprotein C-terminal domain-like"/>
    <property type="match status" value="1"/>
</dbReference>
<dbReference type="Pfam" id="PF03450">
    <property type="entry name" value="CO_deh_flav_C"/>
    <property type="match status" value="1"/>
</dbReference>
<gene>
    <name evidence="5" type="ORF">M2350_001638</name>
</gene>
<dbReference type="EC" id="1.2.7.4" evidence="5"/>
<evidence type="ECO:0000256" key="3">
    <source>
        <dbReference type="ARBA" id="ARBA00023002"/>
    </source>
</evidence>
<evidence type="ECO:0000256" key="2">
    <source>
        <dbReference type="ARBA" id="ARBA00022827"/>
    </source>
</evidence>
<protein>
    <submittedName>
        <fullName evidence="5">Carbon-monoxide dehydrogenase medium subunit</fullName>
        <ecNumber evidence="5">1.2.7.4</ecNumber>
    </submittedName>
</protein>
<feature type="domain" description="FAD-binding PCMH-type" evidence="4">
    <location>
        <begin position="1"/>
        <end position="178"/>
    </location>
</feature>
<dbReference type="InterPro" id="IPR002346">
    <property type="entry name" value="Mopterin_DH_FAD-bd"/>
</dbReference>
<keyword evidence="2" id="KW-0274">FAD</keyword>
<dbReference type="InterPro" id="IPR005107">
    <property type="entry name" value="CO_DH_flav_C"/>
</dbReference>
<dbReference type="InterPro" id="IPR051312">
    <property type="entry name" value="Diverse_Substr_Oxidored"/>
</dbReference>
<dbReference type="Proteomes" id="UP001204798">
    <property type="component" value="Unassembled WGS sequence"/>
</dbReference>
<organism evidence="5 6">
    <name type="scientific">Candidatus Fervidibacter sacchari</name>
    <dbReference type="NCBI Taxonomy" id="1448929"/>
    <lineage>
        <taxon>Bacteria</taxon>
        <taxon>Candidatus Fervidibacterota</taxon>
        <taxon>Candidatus Fervidibacter</taxon>
    </lineage>
</organism>
<dbReference type="PROSITE" id="PS51387">
    <property type="entry name" value="FAD_PCMH"/>
    <property type="match status" value="1"/>
</dbReference>
<dbReference type="InterPro" id="IPR036683">
    <property type="entry name" value="CO_DH_flav_C_dom_sf"/>
</dbReference>